<keyword evidence="12" id="KW-1185">Reference proteome</keyword>
<organism evidence="11 12">
    <name type="scientific">Paenibacillus catalpae</name>
    <dbReference type="NCBI Taxonomy" id="1045775"/>
    <lineage>
        <taxon>Bacteria</taxon>
        <taxon>Bacillati</taxon>
        <taxon>Bacillota</taxon>
        <taxon>Bacilli</taxon>
        <taxon>Bacillales</taxon>
        <taxon>Paenibacillaceae</taxon>
        <taxon>Paenibacillus</taxon>
    </lineage>
</organism>
<dbReference type="Proteomes" id="UP000198855">
    <property type="component" value="Unassembled WGS sequence"/>
</dbReference>
<comment type="pathway">
    <text evidence="2 9">Cofactor biosynthesis; molybdopterin biosynthesis.</text>
</comment>
<dbReference type="OrthoDB" id="9804758at2"/>
<dbReference type="EMBL" id="FOMT01000005">
    <property type="protein sequence ID" value="SFE99267.1"/>
    <property type="molecule type" value="Genomic_DNA"/>
</dbReference>
<dbReference type="Gene3D" id="2.170.190.11">
    <property type="entry name" value="Molybdopterin biosynthesis moea protein, domain 3"/>
    <property type="match status" value="1"/>
</dbReference>
<gene>
    <name evidence="11" type="ORF">SAMN05216378_4644</name>
</gene>
<keyword evidence="7 9" id="KW-0501">Molybdenum cofactor biosynthesis</keyword>
<dbReference type="GO" id="GO:0006777">
    <property type="term" value="P:Mo-molybdopterin cofactor biosynthetic process"/>
    <property type="evidence" value="ECO:0007669"/>
    <property type="project" value="UniProtKB-UniRule"/>
</dbReference>
<dbReference type="GO" id="GO:0061599">
    <property type="term" value="F:molybdopterin molybdotransferase activity"/>
    <property type="evidence" value="ECO:0007669"/>
    <property type="project" value="UniProtKB-UniRule"/>
</dbReference>
<proteinExistence type="inferred from homology"/>
<dbReference type="InterPro" id="IPR001453">
    <property type="entry name" value="MoaB/Mog_dom"/>
</dbReference>
<dbReference type="InterPro" id="IPR036688">
    <property type="entry name" value="MoeA_C_domain_IV_sf"/>
</dbReference>
<protein>
    <recommendedName>
        <fullName evidence="5 9">Molybdopterin molybdenumtransferase</fullName>
        <ecNumber evidence="4 9">2.10.1.1</ecNumber>
    </recommendedName>
</protein>
<dbReference type="InterPro" id="IPR005111">
    <property type="entry name" value="MoeA_C_domain_IV"/>
</dbReference>
<evidence type="ECO:0000313" key="11">
    <source>
        <dbReference type="EMBL" id="SFE99267.1"/>
    </source>
</evidence>
<evidence type="ECO:0000256" key="2">
    <source>
        <dbReference type="ARBA" id="ARBA00005046"/>
    </source>
</evidence>
<dbReference type="InterPro" id="IPR036135">
    <property type="entry name" value="MoeA_linker/N_sf"/>
</dbReference>
<dbReference type="CDD" id="cd00887">
    <property type="entry name" value="MoeA"/>
    <property type="match status" value="1"/>
</dbReference>
<keyword evidence="9" id="KW-0479">Metal-binding</keyword>
<dbReference type="EC" id="2.10.1.1" evidence="4 9"/>
<dbReference type="SUPFAM" id="SSF63867">
    <property type="entry name" value="MoeA C-terminal domain-like"/>
    <property type="match status" value="1"/>
</dbReference>
<keyword evidence="6 9" id="KW-0500">Molybdenum</keyword>
<feature type="domain" description="MoaB/Mog" evidence="10">
    <location>
        <begin position="202"/>
        <end position="340"/>
    </location>
</feature>
<dbReference type="PANTHER" id="PTHR10192">
    <property type="entry name" value="MOLYBDOPTERIN BIOSYNTHESIS PROTEIN"/>
    <property type="match status" value="1"/>
</dbReference>
<dbReference type="Gene3D" id="3.40.980.10">
    <property type="entry name" value="MoaB/Mog-like domain"/>
    <property type="match status" value="1"/>
</dbReference>
<dbReference type="Pfam" id="PF03454">
    <property type="entry name" value="MoeA_C"/>
    <property type="match status" value="1"/>
</dbReference>
<dbReference type="Gene3D" id="3.90.105.10">
    <property type="entry name" value="Molybdopterin biosynthesis moea protein, domain 2"/>
    <property type="match status" value="1"/>
</dbReference>
<dbReference type="InterPro" id="IPR038987">
    <property type="entry name" value="MoeA-like"/>
</dbReference>
<dbReference type="AlphaFoldDB" id="A0A1I2F359"/>
<dbReference type="GO" id="GO:0005829">
    <property type="term" value="C:cytosol"/>
    <property type="evidence" value="ECO:0007669"/>
    <property type="project" value="TreeGrafter"/>
</dbReference>
<comment type="similarity">
    <text evidence="3 9">Belongs to the MoeA family.</text>
</comment>
<sequence length="434" mass="46684">MTTLQKQQLVVSVEEAIRHLCEGMSPAQTEKLPLEDCVGRVLAEDFFTPFPMPPFRRAAMDGYAVRSLTTLGAGPGSEVMLRVIAEIKAGSSLEWVEECTGRRSIDDMDAVRIFTGAPVPHRYDTVVMQEVVTPIKGEDGKPLWIGIDRPHPSGRHIAEAGEDLGPGKLILVKGTTIGAKEMAVLASYGLGEAVVYAKPKVVVLPVGDELLEPGAPLSANRIYDANGLVVTAFLKQLGVDVIRRKPVPDHPAILTKEIRLAAEQADVVITTGGISVGDHDYVERSAANAGFEPLFTKVLMRPGTPTSAFKKGDCLLFGLSGNPSACYSGLELLVKPTMQWLKGIKNYRIQWLKGKLEDSVGKPCPYPRYIRSIATMELGVWRISPLPNDKSGNIAAFAEANAIAVIPPGGRGAVKGEMISFLLLTHMANGGLTL</sequence>
<keyword evidence="9 11" id="KW-0808">Transferase</keyword>
<comment type="function">
    <text evidence="1 9">Catalyzes the insertion of molybdate into adenylated molybdopterin with the concomitant release of AMP.</text>
</comment>
<dbReference type="SUPFAM" id="SSF63882">
    <property type="entry name" value="MoeA N-terminal region -like"/>
    <property type="match status" value="1"/>
</dbReference>
<accession>A0A1I2F359</accession>
<dbReference type="NCBIfam" id="TIGR00177">
    <property type="entry name" value="molyb_syn"/>
    <property type="match status" value="1"/>
</dbReference>
<dbReference type="InterPro" id="IPR036425">
    <property type="entry name" value="MoaB/Mog-like_dom_sf"/>
</dbReference>
<dbReference type="Pfam" id="PF03453">
    <property type="entry name" value="MoeA_N"/>
    <property type="match status" value="1"/>
</dbReference>
<dbReference type="STRING" id="1045775.SAMN05216378_4644"/>
<comment type="catalytic activity">
    <reaction evidence="8">
        <text>adenylyl-molybdopterin + molybdate = Mo-molybdopterin + AMP + H(+)</text>
        <dbReference type="Rhea" id="RHEA:35047"/>
        <dbReference type="ChEBI" id="CHEBI:15378"/>
        <dbReference type="ChEBI" id="CHEBI:36264"/>
        <dbReference type="ChEBI" id="CHEBI:62727"/>
        <dbReference type="ChEBI" id="CHEBI:71302"/>
        <dbReference type="ChEBI" id="CHEBI:456215"/>
        <dbReference type="EC" id="2.10.1.1"/>
    </reaction>
</comment>
<keyword evidence="9" id="KW-0460">Magnesium</keyword>
<comment type="cofactor">
    <cofactor evidence="9">
        <name>Mg(2+)</name>
        <dbReference type="ChEBI" id="CHEBI:18420"/>
    </cofactor>
</comment>
<name>A0A1I2F359_9BACL</name>
<evidence type="ECO:0000259" key="10">
    <source>
        <dbReference type="SMART" id="SM00852"/>
    </source>
</evidence>
<evidence type="ECO:0000256" key="6">
    <source>
        <dbReference type="ARBA" id="ARBA00022505"/>
    </source>
</evidence>
<dbReference type="Gene3D" id="2.40.340.10">
    <property type="entry name" value="MoeA, C-terminal, domain IV"/>
    <property type="match status" value="1"/>
</dbReference>
<evidence type="ECO:0000256" key="3">
    <source>
        <dbReference type="ARBA" id="ARBA00010763"/>
    </source>
</evidence>
<dbReference type="RefSeq" id="WP_091188801.1">
    <property type="nucleotide sequence ID" value="NZ_FOMT01000005.1"/>
</dbReference>
<dbReference type="Pfam" id="PF00994">
    <property type="entry name" value="MoCF_biosynth"/>
    <property type="match status" value="1"/>
</dbReference>
<dbReference type="UniPathway" id="UPA00344"/>
<dbReference type="SMART" id="SM00852">
    <property type="entry name" value="MoCF_biosynth"/>
    <property type="match status" value="1"/>
</dbReference>
<evidence type="ECO:0000313" key="12">
    <source>
        <dbReference type="Proteomes" id="UP000198855"/>
    </source>
</evidence>
<dbReference type="SUPFAM" id="SSF53218">
    <property type="entry name" value="Molybdenum cofactor biosynthesis proteins"/>
    <property type="match status" value="1"/>
</dbReference>
<evidence type="ECO:0000256" key="8">
    <source>
        <dbReference type="ARBA" id="ARBA00047317"/>
    </source>
</evidence>
<evidence type="ECO:0000256" key="9">
    <source>
        <dbReference type="RuleBase" id="RU365090"/>
    </source>
</evidence>
<evidence type="ECO:0000256" key="5">
    <source>
        <dbReference type="ARBA" id="ARBA00021108"/>
    </source>
</evidence>
<dbReference type="InterPro" id="IPR005110">
    <property type="entry name" value="MoeA_linker/N"/>
</dbReference>
<dbReference type="GO" id="GO:0046872">
    <property type="term" value="F:metal ion binding"/>
    <property type="evidence" value="ECO:0007669"/>
    <property type="project" value="UniProtKB-UniRule"/>
</dbReference>
<evidence type="ECO:0000256" key="1">
    <source>
        <dbReference type="ARBA" id="ARBA00002901"/>
    </source>
</evidence>
<evidence type="ECO:0000256" key="4">
    <source>
        <dbReference type="ARBA" id="ARBA00013269"/>
    </source>
</evidence>
<dbReference type="PANTHER" id="PTHR10192:SF5">
    <property type="entry name" value="GEPHYRIN"/>
    <property type="match status" value="1"/>
</dbReference>
<evidence type="ECO:0000256" key="7">
    <source>
        <dbReference type="ARBA" id="ARBA00023150"/>
    </source>
</evidence>
<reference evidence="12" key="1">
    <citation type="submission" date="2016-10" db="EMBL/GenBank/DDBJ databases">
        <authorList>
            <person name="Varghese N."/>
            <person name="Submissions S."/>
        </authorList>
    </citation>
    <scope>NUCLEOTIDE SEQUENCE [LARGE SCALE GENOMIC DNA]</scope>
    <source>
        <strain evidence="12">CGMCC 1.10784</strain>
    </source>
</reference>